<dbReference type="RefSeq" id="WP_108740291.1">
    <property type="nucleotide sequence ID" value="NZ_CP020918.1"/>
</dbReference>
<dbReference type="Gene3D" id="3.40.50.150">
    <property type="entry name" value="Vaccinia Virus protein VP39"/>
    <property type="match status" value="1"/>
</dbReference>
<reference evidence="3 4" key="1">
    <citation type="submission" date="2017-04" db="EMBL/GenBank/DDBJ databases">
        <title>Compelte genome sequence of WV33.</title>
        <authorList>
            <person name="Lee P.C."/>
        </authorList>
    </citation>
    <scope>NUCLEOTIDE SEQUENCE [LARGE SCALE GENOMIC DNA]</scope>
    <source>
        <strain evidence="3 4">WV33</strain>
    </source>
</reference>
<dbReference type="OrthoDB" id="9791837at2"/>
<dbReference type="EMBL" id="CP020918">
    <property type="protein sequence ID" value="AWG21341.1"/>
    <property type="molecule type" value="Genomic_DNA"/>
</dbReference>
<dbReference type="SUPFAM" id="SSF53335">
    <property type="entry name" value="S-adenosyl-L-methionine-dependent methyltransferases"/>
    <property type="match status" value="1"/>
</dbReference>
<gene>
    <name evidence="3" type="ORF">FFWV33_07260</name>
</gene>
<evidence type="ECO:0000313" key="4">
    <source>
        <dbReference type="Proteomes" id="UP000244527"/>
    </source>
</evidence>
<keyword evidence="4" id="KW-1185">Reference proteome</keyword>
<dbReference type="PANTHER" id="PTHR43861">
    <property type="entry name" value="TRANS-ACONITATE 2-METHYLTRANSFERASE-RELATED"/>
    <property type="match status" value="1"/>
</dbReference>
<evidence type="ECO:0000259" key="2">
    <source>
        <dbReference type="Pfam" id="PF13649"/>
    </source>
</evidence>
<dbReference type="InterPro" id="IPR030373">
    <property type="entry name" value="PABS_CS"/>
</dbReference>
<dbReference type="CDD" id="cd02440">
    <property type="entry name" value="AdoMet_MTases"/>
    <property type="match status" value="1"/>
</dbReference>
<dbReference type="Pfam" id="PF13649">
    <property type="entry name" value="Methyltransf_25"/>
    <property type="match status" value="1"/>
</dbReference>
<sequence length="209" mass="24795">MKTNNYDFIASWYDVLSRIVFLKSQVNAQKEQLSFIKSDQKILIVGGGTGWILEEIAKSHDDLQITFVEISANMIQLAKQRKCRNNKVSFVHLPIEKFNDQESYDVLITAFLFDNFARNRAEIVFEQLHNTLKENGLWLFSDFSNNHTTSRWQYYLLKTMYFFFEKVASVEAKELVTMYPYFMKNNYAVLQKKQYYGRFIDAFVFEKTI</sequence>
<accession>A0A2S1LCA0</accession>
<dbReference type="KEGG" id="ffa:FFWV33_07260"/>
<name>A0A2S1LCA0_9FLAO</name>
<proteinExistence type="predicted"/>
<evidence type="ECO:0000313" key="3">
    <source>
        <dbReference type="EMBL" id="AWG21341.1"/>
    </source>
</evidence>
<dbReference type="InterPro" id="IPR041698">
    <property type="entry name" value="Methyltransf_25"/>
</dbReference>
<feature type="domain" description="Methyltransferase" evidence="2">
    <location>
        <begin position="42"/>
        <end position="136"/>
    </location>
</feature>
<dbReference type="Proteomes" id="UP000244527">
    <property type="component" value="Chromosome"/>
</dbReference>
<evidence type="ECO:0000256" key="1">
    <source>
        <dbReference type="ARBA" id="ARBA00022679"/>
    </source>
</evidence>
<dbReference type="InterPro" id="IPR029063">
    <property type="entry name" value="SAM-dependent_MTases_sf"/>
</dbReference>
<organism evidence="3 4">
    <name type="scientific">Flavobacterium faecale</name>
    <dbReference type="NCBI Taxonomy" id="1355330"/>
    <lineage>
        <taxon>Bacteria</taxon>
        <taxon>Pseudomonadati</taxon>
        <taxon>Bacteroidota</taxon>
        <taxon>Flavobacteriia</taxon>
        <taxon>Flavobacteriales</taxon>
        <taxon>Flavobacteriaceae</taxon>
        <taxon>Flavobacterium</taxon>
    </lineage>
</organism>
<keyword evidence="1" id="KW-0808">Transferase</keyword>
<protein>
    <recommendedName>
        <fullName evidence="2">Methyltransferase domain-containing protein</fullName>
    </recommendedName>
</protein>
<dbReference type="AlphaFoldDB" id="A0A2S1LCA0"/>
<dbReference type="PROSITE" id="PS01330">
    <property type="entry name" value="PABS_1"/>
    <property type="match status" value="1"/>
</dbReference>